<keyword evidence="2 7" id="KW-0028">Amino-acid biosynthesis</keyword>
<dbReference type="HAMAP" id="MF_00412">
    <property type="entry name" value="ProA"/>
    <property type="match status" value="1"/>
</dbReference>
<sequence>MNQYEKICKDMGQRAKTASFELAQLDQETLDSALLAIADAVEAQTDEIMAANELDLEKSVDYNLPRTMIDRLTLTPSRIAQMAEGVRQVAALESPVGSIIETITRPNGLIIEKRSVPFGVIGIIFEARPNVTIDAGVLCLKTANATILRGGKEAFHTNQIIVSIMRNTLESLGINGDSIQLVEVLDRDLVGVLLQQREYIDVIIPRGGAGLIRRVVEDSSIPVIETGSGVCHTFVDEFADLEMALEIAVNAKVQRPSVCNSMETLLVHQAVAREFLPRLNIALLEYGVRIHGDEAVAQYMENTIPLTEESFSTEYNDMDLNVRIVENLEEAIDHVNRYTTHHSEAIITDEPMRANVFMNLVDCSTVYHNASTRFTDGFEFGFGAEIGISTQKLHARGPMGLQALTSYKYFVFGEGQVRT</sequence>
<evidence type="ECO:0000256" key="7">
    <source>
        <dbReference type="HAMAP-Rule" id="MF_00412"/>
    </source>
</evidence>
<dbReference type="NCBIfam" id="NF001221">
    <property type="entry name" value="PRK00197.1"/>
    <property type="match status" value="1"/>
</dbReference>
<proteinExistence type="inferred from homology"/>
<comment type="similarity">
    <text evidence="7">Belongs to the gamma-glutamyl phosphate reductase family.</text>
</comment>
<keyword evidence="7" id="KW-0963">Cytoplasm</keyword>
<reference evidence="9" key="1">
    <citation type="submission" date="2021-02" db="EMBL/GenBank/DDBJ databases">
        <title>Infant gut strain persistence is associated with maternal origin, phylogeny, and functional potential including surface adhesion and iron acquisition.</title>
        <authorList>
            <person name="Lou Y.C."/>
        </authorList>
    </citation>
    <scope>NUCLEOTIDE SEQUENCE</scope>
    <source>
        <strain evidence="9">L3_108_031G1_dasL3_108_031G1_concoct_20</strain>
    </source>
</reference>
<dbReference type="InterPro" id="IPR016161">
    <property type="entry name" value="Ald_DH/histidinol_DH"/>
</dbReference>
<evidence type="ECO:0000256" key="3">
    <source>
        <dbReference type="ARBA" id="ARBA00022650"/>
    </source>
</evidence>
<dbReference type="InterPro" id="IPR000965">
    <property type="entry name" value="GPR_dom"/>
</dbReference>
<dbReference type="GO" id="GO:0005737">
    <property type="term" value="C:cytoplasm"/>
    <property type="evidence" value="ECO:0007669"/>
    <property type="project" value="UniProtKB-SubCell"/>
</dbReference>
<dbReference type="InterPro" id="IPR015590">
    <property type="entry name" value="Aldehyde_DH_dom"/>
</dbReference>
<dbReference type="NCBIfam" id="TIGR00407">
    <property type="entry name" value="proA"/>
    <property type="match status" value="1"/>
</dbReference>
<comment type="function">
    <text evidence="7">Catalyzes the NADPH-dependent reduction of L-glutamate 5-phosphate into L-glutamate 5-semialdehyde and phosphate. The product spontaneously undergoes cyclization to form 1-pyrroline-5-carboxylate.</text>
</comment>
<dbReference type="GO" id="GO:0055129">
    <property type="term" value="P:L-proline biosynthetic process"/>
    <property type="evidence" value="ECO:0007669"/>
    <property type="project" value="UniProtKB-UniRule"/>
</dbReference>
<evidence type="ECO:0000256" key="2">
    <source>
        <dbReference type="ARBA" id="ARBA00022605"/>
    </source>
</evidence>
<dbReference type="InterPro" id="IPR016163">
    <property type="entry name" value="Ald_DH_C"/>
</dbReference>
<dbReference type="EC" id="1.2.1.41" evidence="7"/>
<dbReference type="Pfam" id="PF00171">
    <property type="entry name" value="Aldedh"/>
    <property type="match status" value="1"/>
</dbReference>
<accession>A0A134C733</accession>
<dbReference type="FunFam" id="3.40.309.10:FF:000006">
    <property type="entry name" value="Gamma-glutamyl phosphate reductase"/>
    <property type="match status" value="1"/>
</dbReference>
<dbReference type="GO" id="GO:0050661">
    <property type="term" value="F:NADP binding"/>
    <property type="evidence" value="ECO:0007669"/>
    <property type="project" value="InterPro"/>
</dbReference>
<dbReference type="EMBL" id="JAGZMU010000001">
    <property type="protein sequence ID" value="MBS4892643.1"/>
    <property type="molecule type" value="Genomic_DNA"/>
</dbReference>
<dbReference type="PANTHER" id="PTHR11063">
    <property type="entry name" value="GLUTAMATE SEMIALDEHYDE DEHYDROGENASE"/>
    <property type="match status" value="1"/>
</dbReference>
<dbReference type="InterPro" id="IPR016162">
    <property type="entry name" value="Ald_DH_N"/>
</dbReference>
<comment type="subcellular location">
    <subcellularLocation>
        <location evidence="7">Cytoplasm</location>
    </subcellularLocation>
</comment>
<dbReference type="InterPro" id="IPR012134">
    <property type="entry name" value="Glu-5-SA_DH"/>
</dbReference>
<dbReference type="RefSeq" id="WP_060918832.1">
    <property type="nucleotide sequence ID" value="NZ_AP031417.1"/>
</dbReference>
<dbReference type="GO" id="GO:0004350">
    <property type="term" value="F:glutamate-5-semialdehyde dehydrogenase activity"/>
    <property type="evidence" value="ECO:0007669"/>
    <property type="project" value="UniProtKB-UniRule"/>
</dbReference>
<evidence type="ECO:0000256" key="6">
    <source>
        <dbReference type="ARBA" id="ARBA00049024"/>
    </source>
</evidence>
<protein>
    <recommendedName>
        <fullName evidence="7">Gamma-glutamyl phosphate reductase</fullName>
        <shortName evidence="7">GPR</shortName>
        <ecNumber evidence="7">1.2.1.41</ecNumber>
    </recommendedName>
    <alternativeName>
        <fullName evidence="7">Glutamate-5-semialdehyde dehydrogenase</fullName>
    </alternativeName>
    <alternativeName>
        <fullName evidence="7">Glutamyl-gamma-semialdehyde dehydrogenase</fullName>
        <shortName evidence="7">GSA dehydrogenase</shortName>
    </alternativeName>
</protein>
<feature type="domain" description="Aldehyde dehydrogenase" evidence="8">
    <location>
        <begin position="11"/>
        <end position="283"/>
    </location>
</feature>
<dbReference type="PANTHER" id="PTHR11063:SF8">
    <property type="entry name" value="DELTA-1-PYRROLINE-5-CARBOXYLATE SYNTHASE"/>
    <property type="match status" value="1"/>
</dbReference>
<evidence type="ECO:0000313" key="9">
    <source>
        <dbReference type="EMBL" id="MBS4892643.1"/>
    </source>
</evidence>
<evidence type="ECO:0000256" key="5">
    <source>
        <dbReference type="ARBA" id="ARBA00023002"/>
    </source>
</evidence>
<organism evidence="9 10">
    <name type="scientific">Veillonella parvula</name>
    <name type="common">Staphylococcus parvulus</name>
    <dbReference type="NCBI Taxonomy" id="29466"/>
    <lineage>
        <taxon>Bacteria</taxon>
        <taxon>Bacillati</taxon>
        <taxon>Bacillota</taxon>
        <taxon>Negativicutes</taxon>
        <taxon>Veillonellales</taxon>
        <taxon>Veillonellaceae</taxon>
        <taxon>Veillonella</taxon>
    </lineage>
</organism>
<keyword evidence="5 7" id="KW-0560">Oxidoreductase</keyword>
<evidence type="ECO:0000256" key="4">
    <source>
        <dbReference type="ARBA" id="ARBA00022857"/>
    </source>
</evidence>
<evidence type="ECO:0000256" key="1">
    <source>
        <dbReference type="ARBA" id="ARBA00004985"/>
    </source>
</evidence>
<dbReference type="CDD" id="cd07079">
    <property type="entry name" value="ALDH_F18-19_ProA-GPR"/>
    <property type="match status" value="1"/>
</dbReference>
<comment type="catalytic activity">
    <reaction evidence="6 7">
        <text>L-glutamate 5-semialdehyde + phosphate + NADP(+) = L-glutamyl 5-phosphate + NADPH + H(+)</text>
        <dbReference type="Rhea" id="RHEA:19541"/>
        <dbReference type="ChEBI" id="CHEBI:15378"/>
        <dbReference type="ChEBI" id="CHEBI:43474"/>
        <dbReference type="ChEBI" id="CHEBI:57783"/>
        <dbReference type="ChEBI" id="CHEBI:58066"/>
        <dbReference type="ChEBI" id="CHEBI:58274"/>
        <dbReference type="ChEBI" id="CHEBI:58349"/>
        <dbReference type="EC" id="1.2.1.41"/>
    </reaction>
</comment>
<evidence type="ECO:0000313" key="10">
    <source>
        <dbReference type="Proteomes" id="UP000778864"/>
    </source>
</evidence>
<comment type="pathway">
    <text evidence="1 7">Amino-acid biosynthesis; L-proline biosynthesis; L-glutamate 5-semialdehyde from L-glutamate: step 2/2.</text>
</comment>
<comment type="caution">
    <text evidence="9">The sequence shown here is derived from an EMBL/GenBank/DDBJ whole genome shotgun (WGS) entry which is preliminary data.</text>
</comment>
<dbReference type="Gene3D" id="3.40.309.10">
    <property type="entry name" value="Aldehyde Dehydrogenase, Chain A, domain 2"/>
    <property type="match status" value="1"/>
</dbReference>
<dbReference type="Proteomes" id="UP000778864">
    <property type="component" value="Unassembled WGS sequence"/>
</dbReference>
<keyword evidence="3 7" id="KW-0641">Proline biosynthesis</keyword>
<gene>
    <name evidence="7" type="primary">proA</name>
    <name evidence="9" type="ORF">KHZ90_02560</name>
</gene>
<name>A0A134C733_VEIPA</name>
<keyword evidence="4 7" id="KW-0521">NADP</keyword>
<dbReference type="PIRSF" id="PIRSF000151">
    <property type="entry name" value="GPR"/>
    <property type="match status" value="1"/>
</dbReference>
<evidence type="ECO:0000259" key="8">
    <source>
        <dbReference type="Pfam" id="PF00171"/>
    </source>
</evidence>
<dbReference type="SUPFAM" id="SSF53720">
    <property type="entry name" value="ALDH-like"/>
    <property type="match status" value="1"/>
</dbReference>
<dbReference type="Gene3D" id="3.40.605.10">
    <property type="entry name" value="Aldehyde Dehydrogenase, Chain A, domain 1"/>
    <property type="match status" value="1"/>
</dbReference>
<dbReference type="STRING" id="29466.GCA_002005185_01451"/>
<dbReference type="AlphaFoldDB" id="A0A134C733"/>